<reference evidence="2 3" key="1">
    <citation type="submission" date="2018-04" db="EMBL/GenBank/DDBJ databases">
        <title>Pedobacter chongqingensis sp. nov., isolated from a rottenly hemp rope.</title>
        <authorList>
            <person name="Cai Y."/>
        </authorList>
    </citation>
    <scope>NUCLEOTIDE SEQUENCE [LARGE SCALE GENOMIC DNA]</scope>
    <source>
        <strain evidence="2 3">FJ4-8</strain>
    </source>
</reference>
<organism evidence="2 3">
    <name type="scientific">Pararcticibacter amylolyticus</name>
    <dbReference type="NCBI Taxonomy" id="2173175"/>
    <lineage>
        <taxon>Bacteria</taxon>
        <taxon>Pseudomonadati</taxon>
        <taxon>Bacteroidota</taxon>
        <taxon>Sphingobacteriia</taxon>
        <taxon>Sphingobacteriales</taxon>
        <taxon>Sphingobacteriaceae</taxon>
        <taxon>Pararcticibacter</taxon>
    </lineage>
</organism>
<dbReference type="Proteomes" id="UP000245647">
    <property type="component" value="Unassembled WGS sequence"/>
</dbReference>
<dbReference type="InterPro" id="IPR001036">
    <property type="entry name" value="Acrflvin-R"/>
</dbReference>
<proteinExistence type="predicted"/>
<evidence type="ECO:0000313" key="3">
    <source>
        <dbReference type="Proteomes" id="UP000245647"/>
    </source>
</evidence>
<dbReference type="PANTHER" id="PTHR32063">
    <property type="match status" value="1"/>
</dbReference>
<dbReference type="Pfam" id="PF00873">
    <property type="entry name" value="ACR_tran"/>
    <property type="match status" value="1"/>
</dbReference>
<feature type="transmembrane region" description="Helical" evidence="1">
    <location>
        <begin position="921"/>
        <end position="942"/>
    </location>
</feature>
<dbReference type="PANTHER" id="PTHR32063:SF18">
    <property type="entry name" value="CATION EFFLUX SYSTEM PROTEIN"/>
    <property type="match status" value="1"/>
</dbReference>
<dbReference type="Gene3D" id="3.30.70.1320">
    <property type="entry name" value="Multidrug efflux transporter AcrB pore domain like"/>
    <property type="match status" value="1"/>
</dbReference>
<feature type="transmembrane region" description="Helical" evidence="1">
    <location>
        <begin position="341"/>
        <end position="360"/>
    </location>
</feature>
<feature type="transmembrane region" description="Helical" evidence="1">
    <location>
        <begin position="993"/>
        <end position="1022"/>
    </location>
</feature>
<feature type="transmembrane region" description="Helical" evidence="1">
    <location>
        <begin position="971"/>
        <end position="987"/>
    </location>
</feature>
<keyword evidence="1" id="KW-0812">Transmembrane</keyword>
<feature type="transmembrane region" description="Helical" evidence="1">
    <location>
        <begin position="367"/>
        <end position="387"/>
    </location>
</feature>
<dbReference type="OrthoDB" id="9758234at2"/>
<keyword evidence="1" id="KW-1133">Transmembrane helix</keyword>
<name>A0A2U2PAE6_9SPHI</name>
<dbReference type="RefSeq" id="WP_109418068.1">
    <property type="nucleotide sequence ID" value="NZ_QEAS01000026.1"/>
</dbReference>
<keyword evidence="3" id="KW-1185">Reference proteome</keyword>
<keyword evidence="1" id="KW-0472">Membrane</keyword>
<comment type="caution">
    <text evidence="2">The sequence shown here is derived from an EMBL/GenBank/DDBJ whole genome shotgun (WGS) entry which is preliminary data.</text>
</comment>
<dbReference type="SUPFAM" id="SSF82866">
    <property type="entry name" value="Multidrug efflux transporter AcrB transmembrane domain"/>
    <property type="match status" value="2"/>
</dbReference>
<dbReference type="GO" id="GO:0042910">
    <property type="term" value="F:xenobiotic transmembrane transporter activity"/>
    <property type="evidence" value="ECO:0007669"/>
    <property type="project" value="TreeGrafter"/>
</dbReference>
<dbReference type="SUPFAM" id="SSF82693">
    <property type="entry name" value="Multidrug efflux transporter AcrB pore domain, PN1, PN2, PC1 and PC2 subdomains"/>
    <property type="match status" value="2"/>
</dbReference>
<dbReference type="AlphaFoldDB" id="A0A2U2PAE6"/>
<feature type="transmembrane region" description="Helical" evidence="1">
    <location>
        <begin position="12"/>
        <end position="34"/>
    </location>
</feature>
<dbReference type="SUPFAM" id="SSF82714">
    <property type="entry name" value="Multidrug efflux transporter AcrB TolC docking domain, DN and DC subdomains"/>
    <property type="match status" value="2"/>
</dbReference>
<feature type="transmembrane region" description="Helical" evidence="1">
    <location>
        <begin position="437"/>
        <end position="460"/>
    </location>
</feature>
<feature type="transmembrane region" description="Helical" evidence="1">
    <location>
        <begin position="893"/>
        <end position="915"/>
    </location>
</feature>
<dbReference type="Gene3D" id="3.30.70.1430">
    <property type="entry name" value="Multidrug efflux transporter AcrB pore domain"/>
    <property type="match status" value="2"/>
</dbReference>
<dbReference type="PRINTS" id="PR00702">
    <property type="entry name" value="ACRIFLAVINRP"/>
</dbReference>
<dbReference type="Gene3D" id="3.30.2090.10">
    <property type="entry name" value="Multidrug efflux transporter AcrB TolC docking domain, DN and DC subdomains"/>
    <property type="match status" value="2"/>
</dbReference>
<dbReference type="EMBL" id="QEAS01000026">
    <property type="protein sequence ID" value="PWG78352.1"/>
    <property type="molecule type" value="Genomic_DNA"/>
</dbReference>
<protein>
    <submittedName>
        <fullName evidence="2">AcrB/AcrD/AcrF family protein</fullName>
    </submittedName>
</protein>
<dbReference type="GO" id="GO:0005886">
    <property type="term" value="C:plasma membrane"/>
    <property type="evidence" value="ECO:0007669"/>
    <property type="project" value="TreeGrafter"/>
</dbReference>
<gene>
    <name evidence="2" type="ORF">DDR33_22560</name>
</gene>
<evidence type="ECO:0000256" key="1">
    <source>
        <dbReference type="SAM" id="Phobius"/>
    </source>
</evidence>
<sequence length="1037" mass="115395">MKKSNTIIEAAIKYKQLPLTLAAVLVIFGIYALFNMPRNEFPEFTIRQGLIVGYFPGATSSEVEEQLTSKVEQYLFSFEEVDKKKTYSYSRDGQMYIYVEITEKPGPAATAAFWNKLKNGVLLMKGMLPQGVQAIVVNSDFGSTSAVLLAVESSGRPYKDLEKHVNNIEDELRKIPGLSRISHTGSLREQICVYLDNNKLNKYGISTGMVMQALQKQGGVSATGELKGGTINIPVHTQHLYANENDVAAQIIKTDEEGHILRLKDVAKIRREYQEPESFISTNGTSCIVISMEMQKGKNIVHFGREVDERLKSLSHTFPADIKLTKLADQPVVVAASINHFMKEFGIALVSVIIVTMLLLPFRVAAVASATIPITICATLSIMYALGLELNTVTLAALIIVLGIVVDDPIVVIDNHVEKLDEGLSIWESAVRSARELFPSVFTATLTIIATFTPLILFMVGVARDFVFDFPFTIIIALVLSLIISMLIVPYFNTIFIKKGLHDHSKPKEQDPEKKKSLLDTLQKVYNRTIELSFRNSWIVILLALAAVAGGALMLAGIPQQLFPKVDRNQFAVEIYLPSGYNLKETSQAVKQFEGVLARDKRVVHYTSFTGTSSPRFHTVYAPNLPARNYAQILVNTTSEEATEEILTEYEEKYRNMIPDAYIRMKQLTMISTQAPIEVRISGDSIPDLRAVAEKVVNIARKNPDNIWVRTDYEEKQQGIRLNIHEDEAARLGFSKSDISDAIAMNLQGLQATQVWEGDYAVDVIIKTPEEERRKAGDLNDLYITSPLMHQSVPLRQIASLVPDWTNGQIARRNGVRTLTVRIDTYHDLVPADVLSTFKDQIDHLPLPEGVSVSYGGEREEMLRNIGPMGLSLLLSVIVIFLILLFHFTRFKLAALSLITMPLSLFGAALGLLLMNYPFGFTSFIGLLSLCGIVVRNGIILIDYAEELRKHHGLTVREAAIAAGERRLRPIFLTSAAAAVGVVPMIISRSSLWGPLGTVICFGLLFSMVLTLLVLPVLYWLFLRKEDTEAGRELNNN</sequence>
<dbReference type="InterPro" id="IPR027463">
    <property type="entry name" value="AcrB_DN_DC_subdom"/>
</dbReference>
<feature type="transmembrane region" description="Helical" evidence="1">
    <location>
        <begin position="866"/>
        <end position="886"/>
    </location>
</feature>
<accession>A0A2U2PAE6</accession>
<feature type="transmembrane region" description="Helical" evidence="1">
    <location>
        <begin position="393"/>
        <end position="417"/>
    </location>
</feature>
<dbReference type="Gene3D" id="1.20.1640.10">
    <property type="entry name" value="Multidrug efflux transporter AcrB transmembrane domain"/>
    <property type="match status" value="2"/>
</dbReference>
<feature type="transmembrane region" description="Helical" evidence="1">
    <location>
        <begin position="538"/>
        <end position="558"/>
    </location>
</feature>
<evidence type="ECO:0000313" key="2">
    <source>
        <dbReference type="EMBL" id="PWG78352.1"/>
    </source>
</evidence>
<dbReference type="Gene3D" id="3.30.70.1440">
    <property type="entry name" value="Multidrug efflux transporter AcrB pore domain"/>
    <property type="match status" value="1"/>
</dbReference>
<feature type="transmembrane region" description="Helical" evidence="1">
    <location>
        <begin position="472"/>
        <end position="492"/>
    </location>
</feature>